<proteinExistence type="predicted"/>
<accession>A0A443RWD1</accession>
<evidence type="ECO:0000256" key="1">
    <source>
        <dbReference type="ARBA" id="ARBA00023157"/>
    </source>
</evidence>
<dbReference type="PROSITE" id="PS50026">
    <property type="entry name" value="EGF_3"/>
    <property type="match status" value="1"/>
</dbReference>
<name>A0A443RWD1_9ACAR</name>
<keyword evidence="1" id="KW-1015">Disulfide bond</keyword>
<dbReference type="AlphaFoldDB" id="A0A443RWD1"/>
<protein>
    <recommendedName>
        <fullName evidence="3">EGF-like domain-containing protein</fullName>
    </recommendedName>
</protein>
<evidence type="ECO:0000313" key="5">
    <source>
        <dbReference type="Proteomes" id="UP000288716"/>
    </source>
</evidence>
<organism evidence="4 5">
    <name type="scientific">Leptotrombidium deliense</name>
    <dbReference type="NCBI Taxonomy" id="299467"/>
    <lineage>
        <taxon>Eukaryota</taxon>
        <taxon>Metazoa</taxon>
        <taxon>Ecdysozoa</taxon>
        <taxon>Arthropoda</taxon>
        <taxon>Chelicerata</taxon>
        <taxon>Arachnida</taxon>
        <taxon>Acari</taxon>
        <taxon>Acariformes</taxon>
        <taxon>Trombidiformes</taxon>
        <taxon>Prostigmata</taxon>
        <taxon>Anystina</taxon>
        <taxon>Parasitengona</taxon>
        <taxon>Trombiculoidea</taxon>
        <taxon>Trombiculidae</taxon>
        <taxon>Leptotrombidium</taxon>
    </lineage>
</organism>
<keyword evidence="5" id="KW-1185">Reference proteome</keyword>
<dbReference type="CDD" id="cd00054">
    <property type="entry name" value="EGF_CA"/>
    <property type="match status" value="1"/>
</dbReference>
<dbReference type="Proteomes" id="UP000288716">
    <property type="component" value="Unassembled WGS sequence"/>
</dbReference>
<dbReference type="Gene3D" id="2.10.25.10">
    <property type="entry name" value="Laminin"/>
    <property type="match status" value="1"/>
</dbReference>
<gene>
    <name evidence="4" type="ORF">B4U80_14962</name>
</gene>
<sequence>MHIKQVLTKKIDINFENLKPASITYNETVDECEVHPHICGPEAGCHDTIDGYLCLCTSDLSPVDPIYGCDRKPASSKFYMCFIIEFR</sequence>
<feature type="domain" description="EGF-like" evidence="3">
    <location>
        <begin position="28"/>
        <end position="66"/>
    </location>
</feature>
<dbReference type="InterPro" id="IPR000742">
    <property type="entry name" value="EGF"/>
</dbReference>
<comment type="caution">
    <text evidence="4">The sequence shown here is derived from an EMBL/GenBank/DDBJ whole genome shotgun (WGS) entry which is preliminary data.</text>
</comment>
<evidence type="ECO:0000313" key="4">
    <source>
        <dbReference type="EMBL" id="RWS19672.1"/>
    </source>
</evidence>
<evidence type="ECO:0000256" key="2">
    <source>
        <dbReference type="PROSITE-ProRule" id="PRU00076"/>
    </source>
</evidence>
<dbReference type="InterPro" id="IPR000152">
    <property type="entry name" value="EGF-type_Asp/Asn_hydroxyl_site"/>
</dbReference>
<dbReference type="PROSITE" id="PS00010">
    <property type="entry name" value="ASX_HYDROXYL"/>
    <property type="match status" value="1"/>
</dbReference>
<dbReference type="EMBL" id="NCKV01023766">
    <property type="protein sequence ID" value="RWS19672.1"/>
    <property type="molecule type" value="Genomic_DNA"/>
</dbReference>
<keyword evidence="2" id="KW-0245">EGF-like domain</keyword>
<reference evidence="4 5" key="1">
    <citation type="journal article" date="2018" name="Gigascience">
        <title>Genomes of trombidid mites reveal novel predicted allergens and laterally-transferred genes associated with secondary metabolism.</title>
        <authorList>
            <person name="Dong X."/>
            <person name="Chaisiri K."/>
            <person name="Xia D."/>
            <person name="Armstrong S.D."/>
            <person name="Fang Y."/>
            <person name="Donnelly M.J."/>
            <person name="Kadowaki T."/>
            <person name="McGarry J.W."/>
            <person name="Darby A.C."/>
            <person name="Makepeace B.L."/>
        </authorList>
    </citation>
    <scope>NUCLEOTIDE SEQUENCE [LARGE SCALE GENOMIC DNA]</scope>
    <source>
        <strain evidence="4">UoL-UT</strain>
    </source>
</reference>
<evidence type="ECO:0000259" key="3">
    <source>
        <dbReference type="PROSITE" id="PS50026"/>
    </source>
</evidence>
<comment type="caution">
    <text evidence="2">Lacks conserved residue(s) required for the propagation of feature annotation.</text>
</comment>
<dbReference type="VEuPathDB" id="VectorBase:LDEU012368"/>
<dbReference type="SUPFAM" id="SSF57196">
    <property type="entry name" value="EGF/Laminin"/>
    <property type="match status" value="1"/>
</dbReference>